<dbReference type="GO" id="GO:0031588">
    <property type="term" value="C:nucleotide-activated protein kinase complex"/>
    <property type="evidence" value="ECO:0007669"/>
    <property type="project" value="TreeGrafter"/>
</dbReference>
<accession>A0A8T9B3B3</accession>
<feature type="compositionally biased region" description="Basic and acidic residues" evidence="2">
    <location>
        <begin position="502"/>
        <end position="514"/>
    </location>
</feature>
<organism evidence="4 5">
    <name type="scientific">Lachnellula arida</name>
    <dbReference type="NCBI Taxonomy" id="1316785"/>
    <lineage>
        <taxon>Eukaryota</taxon>
        <taxon>Fungi</taxon>
        <taxon>Dikarya</taxon>
        <taxon>Ascomycota</taxon>
        <taxon>Pezizomycotina</taxon>
        <taxon>Leotiomycetes</taxon>
        <taxon>Helotiales</taxon>
        <taxon>Lachnaceae</taxon>
        <taxon>Lachnellula</taxon>
    </lineage>
</organism>
<dbReference type="InterPro" id="IPR013783">
    <property type="entry name" value="Ig-like_fold"/>
</dbReference>
<evidence type="ECO:0000313" key="4">
    <source>
        <dbReference type="EMBL" id="TVY13836.1"/>
    </source>
</evidence>
<evidence type="ECO:0000313" key="5">
    <source>
        <dbReference type="Proteomes" id="UP000469559"/>
    </source>
</evidence>
<dbReference type="PANTHER" id="PTHR10343:SF81">
    <property type="entry name" value="CRUCIFORM DNA-RECOGNIZING PROTEIN 1-RELATED"/>
    <property type="match status" value="1"/>
</dbReference>
<proteinExistence type="inferred from homology"/>
<dbReference type="GO" id="GO:0007165">
    <property type="term" value="P:signal transduction"/>
    <property type="evidence" value="ECO:0007669"/>
    <property type="project" value="TreeGrafter"/>
</dbReference>
<dbReference type="SUPFAM" id="SSF81296">
    <property type="entry name" value="E set domains"/>
    <property type="match status" value="1"/>
</dbReference>
<comment type="similarity">
    <text evidence="1">Belongs to the CRP1/MDG1 family.</text>
</comment>
<feature type="compositionally biased region" description="Polar residues" evidence="2">
    <location>
        <begin position="554"/>
        <end position="599"/>
    </location>
</feature>
<dbReference type="EMBL" id="QGMF01000838">
    <property type="protein sequence ID" value="TVY13836.1"/>
    <property type="molecule type" value="Genomic_DNA"/>
</dbReference>
<dbReference type="GO" id="GO:0005634">
    <property type="term" value="C:nucleus"/>
    <property type="evidence" value="ECO:0007669"/>
    <property type="project" value="TreeGrafter"/>
</dbReference>
<comment type="caution">
    <text evidence="4">The sequence shown here is derived from an EMBL/GenBank/DDBJ whole genome shotgun (WGS) entry which is preliminary data.</text>
</comment>
<dbReference type="GO" id="GO:0019901">
    <property type="term" value="F:protein kinase binding"/>
    <property type="evidence" value="ECO:0007669"/>
    <property type="project" value="TreeGrafter"/>
</dbReference>
<keyword evidence="5" id="KW-1185">Reference proteome</keyword>
<reference evidence="4 5" key="1">
    <citation type="submission" date="2018-05" db="EMBL/GenBank/DDBJ databases">
        <title>Whole genome sequencing for identification of molecular markers to develop diagnostic detection tools for the regulated plant pathogen Lachnellula willkommii.</title>
        <authorList>
            <person name="Giroux E."/>
            <person name="Bilodeau G."/>
        </authorList>
    </citation>
    <scope>NUCLEOTIDE SEQUENCE [LARGE SCALE GENOMIC DNA]</scope>
    <source>
        <strain evidence="4 5">CBS 203.66</strain>
    </source>
</reference>
<dbReference type="InterPro" id="IPR032640">
    <property type="entry name" value="AMPK1_CBM"/>
</dbReference>
<dbReference type="InterPro" id="IPR014756">
    <property type="entry name" value="Ig_E-set"/>
</dbReference>
<feature type="domain" description="AMP-activated protein kinase glycogen-binding" evidence="3">
    <location>
        <begin position="33"/>
        <end position="106"/>
    </location>
</feature>
<dbReference type="OrthoDB" id="5873279at2759"/>
<dbReference type="Proteomes" id="UP000469559">
    <property type="component" value="Unassembled WGS sequence"/>
</dbReference>
<dbReference type="Pfam" id="PF16561">
    <property type="entry name" value="AMPK1_CBM"/>
    <property type="match status" value="1"/>
</dbReference>
<gene>
    <name evidence="4" type="primary">CRP1</name>
    <name evidence="4" type="ORF">LARI1_G008401</name>
</gene>
<feature type="compositionally biased region" description="Basic and acidic residues" evidence="2">
    <location>
        <begin position="376"/>
        <end position="390"/>
    </location>
</feature>
<evidence type="ECO:0000256" key="1">
    <source>
        <dbReference type="ARBA" id="ARBA00038216"/>
    </source>
</evidence>
<evidence type="ECO:0000256" key="2">
    <source>
        <dbReference type="SAM" id="MobiDB-lite"/>
    </source>
</evidence>
<evidence type="ECO:0000259" key="3">
    <source>
        <dbReference type="Pfam" id="PF16561"/>
    </source>
</evidence>
<feature type="compositionally biased region" description="Polar residues" evidence="2">
    <location>
        <begin position="522"/>
        <end position="532"/>
    </location>
</feature>
<protein>
    <submittedName>
        <fullName evidence="4">Cruciform DNA-recognizing protein 1</fullName>
    </submittedName>
</protein>
<dbReference type="PANTHER" id="PTHR10343">
    <property type="entry name" value="5'-AMP-ACTIVATED PROTEIN KINASE , BETA SUBUNIT"/>
    <property type="match status" value="1"/>
</dbReference>
<dbReference type="InterPro" id="IPR050827">
    <property type="entry name" value="CRP1_MDG1_kinase"/>
</dbReference>
<dbReference type="GO" id="GO:0005737">
    <property type="term" value="C:cytoplasm"/>
    <property type="evidence" value="ECO:0007669"/>
    <property type="project" value="TreeGrafter"/>
</dbReference>
<dbReference type="Gene3D" id="2.60.40.10">
    <property type="entry name" value="Immunoglobulins"/>
    <property type="match status" value="1"/>
</dbReference>
<feature type="compositionally biased region" description="Basic residues" evidence="2">
    <location>
        <begin position="602"/>
        <end position="621"/>
    </location>
</feature>
<feature type="region of interest" description="Disordered" evidence="2">
    <location>
        <begin position="462"/>
        <end position="621"/>
    </location>
</feature>
<dbReference type="AlphaFoldDB" id="A0A8T9B3B3"/>
<sequence>MGLRMRRDDPSHSATVLLRLMQPESSLALARSKHPASEVYVTGTFDDWSKTEKLVKKGDVFEKDVTLPSAAEKIYYKFVVDGNWVTDHTAPQENDASGNLNNVLTTDRIIKHTPETAGIMSGVAPTSTTSHLAKDVPLEKAPLEHNGSSDLPGAFPETPAATERAEFSVNPLPAADGAVNPIQLAPGEKVPHPSHFTTNTVTSGVHDDPELVAADKEKGESEQTFGVSPLPAFPGAVNPVKIAPGEKIPEPNSLTGNTITSAVRTDKASYENSGALGHAPVLPPVVTPQAERDQNGTGVLDLPPISSALIPESSLPIGATGAGTFDASPTIQSSGPQTTTANLAANVPLESTKVPGVVKESQAEAGVTPEASAVPEEVKEKSAVEKELLKEVPTAPSTAEGTGGQGTDKTEKGVVGDAAAAVGGAALAAGATAATYASGAASQLPESVTSKLPESIQNSIASINAGSSSGPKTTAIDTPEVVKESIAESGKAPEAAGNETAVLEKKAVEKELLSEVKPATATGESAPTSSSLKAEAVAGKQPESRDISPGTVPGSHTETQTAPTVTTGVGSATTEKKSTPATPAQSSTKAPESPASSTATDKKKKRTSIFGKLKAKLHSKD</sequence>
<dbReference type="CDD" id="cd02859">
    <property type="entry name" value="E_set_AMPKbeta_like_N"/>
    <property type="match status" value="1"/>
</dbReference>
<feature type="region of interest" description="Disordered" evidence="2">
    <location>
        <begin position="360"/>
        <end position="411"/>
    </location>
</feature>
<feature type="region of interest" description="Disordered" evidence="2">
    <location>
        <begin position="142"/>
        <end position="163"/>
    </location>
</feature>
<name>A0A8T9B3B3_9HELO</name>